<dbReference type="PANTHER" id="PTHR37293">
    <property type="entry name" value="PHAGE REPLICATION PROTEIN-RELATED"/>
    <property type="match status" value="1"/>
</dbReference>
<accession>A0A9D1LDS2</accession>
<dbReference type="NCBIfam" id="TIGR01446">
    <property type="entry name" value="DnaD_dom"/>
    <property type="match status" value="1"/>
</dbReference>
<dbReference type="Proteomes" id="UP000824071">
    <property type="component" value="Unassembled WGS sequence"/>
</dbReference>
<evidence type="ECO:0000313" key="4">
    <source>
        <dbReference type="EMBL" id="HIU35141.1"/>
    </source>
</evidence>
<evidence type="ECO:0000313" key="5">
    <source>
        <dbReference type="Proteomes" id="UP000824071"/>
    </source>
</evidence>
<evidence type="ECO:0000256" key="1">
    <source>
        <dbReference type="ARBA" id="ARBA00093462"/>
    </source>
</evidence>
<name>A0A9D1LDS2_9FIRM</name>
<comment type="caution">
    <text evidence="4">The sequence shown here is derived from an EMBL/GenBank/DDBJ whole genome shotgun (WGS) entry which is preliminary data.</text>
</comment>
<dbReference type="SUPFAM" id="SSF158499">
    <property type="entry name" value="DnaD domain-like"/>
    <property type="match status" value="1"/>
</dbReference>
<dbReference type="InterPro" id="IPR006343">
    <property type="entry name" value="DnaB/C_C"/>
</dbReference>
<gene>
    <name evidence="4" type="ORF">IAC53_00845</name>
</gene>
<dbReference type="InterPro" id="IPR034829">
    <property type="entry name" value="DnaD-like_sf"/>
</dbReference>
<feature type="region of interest" description="Disordered" evidence="2">
    <location>
        <begin position="298"/>
        <end position="318"/>
    </location>
</feature>
<dbReference type="AlphaFoldDB" id="A0A9D1LDS2"/>
<feature type="domain" description="DnaB/C C-terminal" evidence="3">
    <location>
        <begin position="238"/>
        <end position="298"/>
    </location>
</feature>
<sequence length="340" mass="36898">MYRFDPSCYGAMFALPAKAAEICLNEADETEIKVLLHVFCHPENGISVDGLSSALQLSADGVLTALDFWVAHGVLQFTDERGNTRFVRSAAQKASPAADNANTAPAARPAAQSFAAASIPKPTMEQIGARLSEDETVRSLFLEAQRVLGRTFGLDVQTTLLALYDTYGLSKEVILTLLQHLTEKGRGSTANILKLGRTWAEREIETLDEANAYIQNDAAATALYRSLASAAGLANPRPTPKQTEHLLAWLEMGFSAEMVIKAYEEMADRTGKVSFAYMDKILRGWHAQGLKTPDAVDKSYQAAKTPRQPAAQRKTSYDLDEALKKATVSAKKLANDGKAG</sequence>
<comment type="similarity">
    <text evidence="1">Belongs to the DnaB/DnaD family.</text>
</comment>
<dbReference type="PANTHER" id="PTHR37293:SF5">
    <property type="entry name" value="DNA REPLICATION PROTEIN"/>
    <property type="match status" value="1"/>
</dbReference>
<reference evidence="4" key="2">
    <citation type="journal article" date="2021" name="PeerJ">
        <title>Extensive microbial diversity within the chicken gut microbiome revealed by metagenomics and culture.</title>
        <authorList>
            <person name="Gilroy R."/>
            <person name="Ravi A."/>
            <person name="Getino M."/>
            <person name="Pursley I."/>
            <person name="Horton D.L."/>
            <person name="Alikhan N.F."/>
            <person name="Baker D."/>
            <person name="Gharbi K."/>
            <person name="Hall N."/>
            <person name="Watson M."/>
            <person name="Adriaenssens E.M."/>
            <person name="Foster-Nyarko E."/>
            <person name="Jarju S."/>
            <person name="Secka A."/>
            <person name="Antonio M."/>
            <person name="Oren A."/>
            <person name="Chaudhuri R.R."/>
            <person name="La Ragione R."/>
            <person name="Hildebrand F."/>
            <person name="Pallen M.J."/>
        </authorList>
    </citation>
    <scope>NUCLEOTIDE SEQUENCE</scope>
    <source>
        <strain evidence="4">ChiGjej1B1-19959</strain>
    </source>
</reference>
<protein>
    <submittedName>
        <fullName evidence="4">DnaD domain protein</fullName>
    </submittedName>
</protein>
<evidence type="ECO:0000256" key="2">
    <source>
        <dbReference type="SAM" id="MobiDB-lite"/>
    </source>
</evidence>
<dbReference type="Gene3D" id="1.10.10.630">
    <property type="entry name" value="DnaD domain-like"/>
    <property type="match status" value="2"/>
</dbReference>
<proteinExistence type="inferred from homology"/>
<dbReference type="EMBL" id="DVMW01000008">
    <property type="protein sequence ID" value="HIU35141.1"/>
    <property type="molecule type" value="Genomic_DNA"/>
</dbReference>
<feature type="domain" description="DnaB/C C-terminal" evidence="3">
    <location>
        <begin position="148"/>
        <end position="214"/>
    </location>
</feature>
<organism evidence="4 5">
    <name type="scientific">Candidatus Fimenecus excrementigallinarum</name>
    <dbReference type="NCBI Taxonomy" id="2840816"/>
    <lineage>
        <taxon>Bacteria</taxon>
        <taxon>Bacillati</taxon>
        <taxon>Bacillota</taxon>
        <taxon>Clostridia</taxon>
        <taxon>Candidatus Fimenecus</taxon>
    </lineage>
</organism>
<dbReference type="InterPro" id="IPR053162">
    <property type="entry name" value="DnaD"/>
</dbReference>
<evidence type="ECO:0000259" key="3">
    <source>
        <dbReference type="Pfam" id="PF07261"/>
    </source>
</evidence>
<reference evidence="4" key="1">
    <citation type="submission" date="2020-10" db="EMBL/GenBank/DDBJ databases">
        <authorList>
            <person name="Gilroy R."/>
        </authorList>
    </citation>
    <scope>NUCLEOTIDE SEQUENCE</scope>
    <source>
        <strain evidence="4">ChiGjej1B1-19959</strain>
    </source>
</reference>
<dbReference type="Pfam" id="PF07261">
    <property type="entry name" value="DnaB_2"/>
    <property type="match status" value="2"/>
</dbReference>